<dbReference type="InterPro" id="IPR016181">
    <property type="entry name" value="Acyl_CoA_acyltransferase"/>
</dbReference>
<feature type="domain" description="N-acetyltransferase" evidence="1">
    <location>
        <begin position="5"/>
        <end position="149"/>
    </location>
</feature>
<dbReference type="PANTHER" id="PTHR43792:SF16">
    <property type="entry name" value="N-ACETYLTRANSFERASE DOMAIN-CONTAINING PROTEIN"/>
    <property type="match status" value="1"/>
</dbReference>
<organism evidence="2 3">
    <name type="scientific">Pseudophaeobacter arcticus</name>
    <dbReference type="NCBI Taxonomy" id="385492"/>
    <lineage>
        <taxon>Bacteria</taxon>
        <taxon>Pseudomonadati</taxon>
        <taxon>Pseudomonadota</taxon>
        <taxon>Alphaproteobacteria</taxon>
        <taxon>Rhodobacterales</taxon>
        <taxon>Paracoccaceae</taxon>
        <taxon>Pseudophaeobacter</taxon>
    </lineage>
</organism>
<reference evidence="2 3" key="1">
    <citation type="submission" date="2024-04" db="EMBL/GenBank/DDBJ databases">
        <title>Draft genome sequence of Pseudophaeobacter arcticus NBRC 116598.</title>
        <authorList>
            <person name="Miyakawa T."/>
            <person name="Kusuya Y."/>
            <person name="Miura T."/>
        </authorList>
    </citation>
    <scope>NUCLEOTIDE SEQUENCE [LARGE SCALE GENOMIC DNA]</scope>
    <source>
        <strain evidence="2 3">SU-CL00105</strain>
    </source>
</reference>
<sequence length="172" mass="18981">MWTERLILRPHGVQDFDDVAALWADPVVVKYIGSTPNSPEQSWARLLRYIGHWQALGYGYWVVCDRDSGAFLGEVGFANYRRAVAPPLPDVPEAGWVLATQAHGRGIASEAVACIHNWADQTQDWAQTVAIFAPEHAASQQVAAKQGYQTSGEATYFGDRILIMSRQKPAAL</sequence>
<dbReference type="InterPro" id="IPR000182">
    <property type="entry name" value="GNAT_dom"/>
</dbReference>
<dbReference type="Pfam" id="PF13302">
    <property type="entry name" value="Acetyltransf_3"/>
    <property type="match status" value="1"/>
</dbReference>
<evidence type="ECO:0000259" key="1">
    <source>
        <dbReference type="Pfam" id="PF13302"/>
    </source>
</evidence>
<dbReference type="Proteomes" id="UP001441944">
    <property type="component" value="Unassembled WGS sequence"/>
</dbReference>
<protein>
    <submittedName>
        <fullName evidence="2">GNAT family N-acetyltransferase</fullName>
    </submittedName>
</protein>
<comment type="caution">
    <text evidence="2">The sequence shown here is derived from an EMBL/GenBank/DDBJ whole genome shotgun (WGS) entry which is preliminary data.</text>
</comment>
<proteinExistence type="predicted"/>
<name>A0ABQ0AII6_9RHOB</name>
<evidence type="ECO:0000313" key="3">
    <source>
        <dbReference type="Proteomes" id="UP001441944"/>
    </source>
</evidence>
<dbReference type="Gene3D" id="3.40.630.30">
    <property type="match status" value="1"/>
</dbReference>
<dbReference type="SUPFAM" id="SSF55729">
    <property type="entry name" value="Acyl-CoA N-acyltransferases (Nat)"/>
    <property type="match status" value="1"/>
</dbReference>
<gene>
    <name evidence="2" type="ORF">NBRC116598_11340</name>
</gene>
<dbReference type="InterPro" id="IPR051531">
    <property type="entry name" value="N-acetyltransferase"/>
</dbReference>
<dbReference type="PANTHER" id="PTHR43792">
    <property type="entry name" value="GNAT FAMILY, PUTATIVE (AFU_ORTHOLOGUE AFUA_3G00765)-RELATED-RELATED"/>
    <property type="match status" value="1"/>
</dbReference>
<keyword evidence="3" id="KW-1185">Reference proteome</keyword>
<accession>A0ABQ0AII6</accession>
<dbReference type="EMBL" id="BAABWU010000003">
    <property type="protein sequence ID" value="GAA6195690.1"/>
    <property type="molecule type" value="Genomic_DNA"/>
</dbReference>
<evidence type="ECO:0000313" key="2">
    <source>
        <dbReference type="EMBL" id="GAA6195690.1"/>
    </source>
</evidence>